<evidence type="ECO:0000313" key="3">
    <source>
        <dbReference type="Proteomes" id="UP001183629"/>
    </source>
</evidence>
<comment type="caution">
    <text evidence="2">The sequence shown here is derived from an EMBL/GenBank/DDBJ whole genome shotgun (WGS) entry which is preliminary data.</text>
</comment>
<dbReference type="EMBL" id="JAVDYC010000001">
    <property type="protein sequence ID" value="MDR7326506.1"/>
    <property type="molecule type" value="Genomic_DNA"/>
</dbReference>
<name>A0AAE3ZVF3_9ACTN</name>
<organism evidence="2 3">
    <name type="scientific">Catenuloplanes niger</name>
    <dbReference type="NCBI Taxonomy" id="587534"/>
    <lineage>
        <taxon>Bacteria</taxon>
        <taxon>Bacillati</taxon>
        <taxon>Actinomycetota</taxon>
        <taxon>Actinomycetes</taxon>
        <taxon>Micromonosporales</taxon>
        <taxon>Micromonosporaceae</taxon>
        <taxon>Catenuloplanes</taxon>
    </lineage>
</organism>
<keyword evidence="3" id="KW-1185">Reference proteome</keyword>
<dbReference type="RefSeq" id="WP_310422317.1">
    <property type="nucleotide sequence ID" value="NZ_JAVDYC010000001.1"/>
</dbReference>
<feature type="signal peptide" evidence="1">
    <location>
        <begin position="1"/>
        <end position="30"/>
    </location>
</feature>
<protein>
    <submittedName>
        <fullName evidence="2">Uncharacterized protein</fullName>
    </submittedName>
</protein>
<dbReference type="AlphaFoldDB" id="A0AAE3ZVF3"/>
<dbReference type="Proteomes" id="UP001183629">
    <property type="component" value="Unassembled WGS sequence"/>
</dbReference>
<evidence type="ECO:0000256" key="1">
    <source>
        <dbReference type="SAM" id="SignalP"/>
    </source>
</evidence>
<sequence length="166" mass="17234">MADRRVSTRFRPVLGAVAWSLLLAACAPDAGPSPVGPSVSTPSPAVSSVPSSSGPFDAHFTEIGSANIVLSSCIGRFNGAESEWCPGTALADLVGDVTTTVRRDVAARPDPSRFADVSAAIAGLDESAAAVRQPCDDLPARKLQCLAAFNTMMDDWYAFTAATGYR</sequence>
<feature type="chain" id="PRO_5042146496" evidence="1">
    <location>
        <begin position="31"/>
        <end position="166"/>
    </location>
</feature>
<accession>A0AAE3ZVF3</accession>
<reference evidence="2 3" key="1">
    <citation type="submission" date="2023-07" db="EMBL/GenBank/DDBJ databases">
        <title>Sequencing the genomes of 1000 actinobacteria strains.</title>
        <authorList>
            <person name="Klenk H.-P."/>
        </authorList>
    </citation>
    <scope>NUCLEOTIDE SEQUENCE [LARGE SCALE GENOMIC DNA]</scope>
    <source>
        <strain evidence="2 3">DSM 44711</strain>
    </source>
</reference>
<keyword evidence="1" id="KW-0732">Signal</keyword>
<dbReference type="PROSITE" id="PS51257">
    <property type="entry name" value="PROKAR_LIPOPROTEIN"/>
    <property type="match status" value="1"/>
</dbReference>
<evidence type="ECO:0000313" key="2">
    <source>
        <dbReference type="EMBL" id="MDR7326506.1"/>
    </source>
</evidence>
<proteinExistence type="predicted"/>
<gene>
    <name evidence="2" type="ORF">J2S44_006756</name>
</gene>